<evidence type="ECO:0000313" key="1">
    <source>
        <dbReference type="EMBL" id="QDB80817.1"/>
    </source>
</evidence>
<dbReference type="EMBL" id="CP040899">
    <property type="protein sequence ID" value="QDB80817.1"/>
    <property type="molecule type" value="Genomic_DNA"/>
</dbReference>
<name>A0ABX5VQR1_9MICO</name>
<proteinExistence type="predicted"/>
<accession>A0ABX5VQR1</accession>
<keyword evidence="2" id="KW-1185">Reference proteome</keyword>
<protein>
    <recommendedName>
        <fullName evidence="3">Flp pilus-assembly TadG-like N-terminal domain-containing protein</fullName>
    </recommendedName>
</protein>
<dbReference type="Proteomes" id="UP000313948">
    <property type="component" value="Chromosome"/>
</dbReference>
<evidence type="ECO:0000313" key="2">
    <source>
        <dbReference type="Proteomes" id="UP000313948"/>
    </source>
</evidence>
<sequence length="138" mass="14172">MTLLSIGFGLLALTLVLVLAAASSLYLERKQLLALADGAAADAADAIDYERYYAPDGPAEGLPLSDASVRESVVEYLGSSAAATTFRGLGVSAGTGTEDGRTARVVLSAVARPAVVPWVLVPWTDGFVITVTSSARAD</sequence>
<reference evidence="1 2" key="1">
    <citation type="submission" date="2019-05" db="EMBL/GenBank/DDBJ databases">
        <title>Georgenia *** sp. nov., and Georgenia *** sp. nov., isolated from the intestinal contents of plateau pika (Ochotona curzoniae) in the Qinghai-Tibet plateau of China.</title>
        <authorList>
            <person name="Tian Z."/>
        </authorList>
    </citation>
    <scope>NUCLEOTIDE SEQUENCE [LARGE SCALE GENOMIC DNA]</scope>
    <source>
        <strain evidence="1 2">Z294</strain>
    </source>
</reference>
<organism evidence="1 2">
    <name type="scientific">Georgenia wutianyii</name>
    <dbReference type="NCBI Taxonomy" id="2585135"/>
    <lineage>
        <taxon>Bacteria</taxon>
        <taxon>Bacillati</taxon>
        <taxon>Actinomycetota</taxon>
        <taxon>Actinomycetes</taxon>
        <taxon>Micrococcales</taxon>
        <taxon>Bogoriellaceae</taxon>
        <taxon>Georgenia</taxon>
    </lineage>
</organism>
<evidence type="ECO:0008006" key="3">
    <source>
        <dbReference type="Google" id="ProtNLM"/>
    </source>
</evidence>
<gene>
    <name evidence="1" type="ORF">FE251_11915</name>
</gene>